<evidence type="ECO:0000313" key="9">
    <source>
        <dbReference type="EMBL" id="KAI1901474.1"/>
    </source>
</evidence>
<reference evidence="9" key="1">
    <citation type="submission" date="2021-01" db="EMBL/GenBank/DDBJ databases">
        <authorList>
            <person name="Zahm M."/>
            <person name="Roques C."/>
            <person name="Cabau C."/>
            <person name="Klopp C."/>
            <person name="Donnadieu C."/>
            <person name="Jouanno E."/>
            <person name="Lampietro C."/>
            <person name="Louis A."/>
            <person name="Herpin A."/>
            <person name="Echchiki A."/>
            <person name="Berthelot C."/>
            <person name="Parey E."/>
            <person name="Roest-Crollius H."/>
            <person name="Braasch I."/>
            <person name="Postlethwait J."/>
            <person name="Bobe J."/>
            <person name="Montfort J."/>
            <person name="Bouchez O."/>
            <person name="Begum T."/>
            <person name="Mejri S."/>
            <person name="Adams A."/>
            <person name="Chen W.-J."/>
            <person name="Guiguen Y."/>
        </authorList>
    </citation>
    <scope>NUCLEOTIDE SEQUENCE</scope>
    <source>
        <tissue evidence="9">Blood</tissue>
    </source>
</reference>
<dbReference type="GO" id="GO:0005634">
    <property type="term" value="C:nucleus"/>
    <property type="evidence" value="ECO:0007669"/>
    <property type="project" value="UniProtKB-SubCell"/>
</dbReference>
<evidence type="ECO:0000256" key="1">
    <source>
        <dbReference type="ARBA" id="ARBA00004123"/>
    </source>
</evidence>
<evidence type="ECO:0000256" key="8">
    <source>
        <dbReference type="SAM" id="MobiDB-lite"/>
    </source>
</evidence>
<dbReference type="InterPro" id="IPR009057">
    <property type="entry name" value="Homeodomain-like_sf"/>
</dbReference>
<feature type="compositionally biased region" description="Pro residues" evidence="8">
    <location>
        <begin position="25"/>
        <end position="38"/>
    </location>
</feature>
<dbReference type="PANTHER" id="PTHR16088">
    <property type="entry name" value="YY1 ASSOCIATED PROTEIN-RELATED"/>
    <property type="match status" value="1"/>
</dbReference>
<dbReference type="Pfam" id="PF21227">
    <property type="entry name" value="Myb_DNA-binding_7"/>
    <property type="match status" value="1"/>
</dbReference>
<dbReference type="GO" id="GO:0006355">
    <property type="term" value="P:regulation of DNA-templated transcription"/>
    <property type="evidence" value="ECO:0007669"/>
    <property type="project" value="InterPro"/>
</dbReference>
<feature type="compositionally biased region" description="Polar residues" evidence="8">
    <location>
        <begin position="143"/>
        <end position="157"/>
    </location>
</feature>
<feature type="region of interest" description="Disordered" evidence="8">
    <location>
        <begin position="99"/>
        <end position="160"/>
    </location>
</feature>
<dbReference type="PROSITE" id="PS51477">
    <property type="entry name" value="PAH"/>
    <property type="match status" value="1"/>
</dbReference>
<keyword evidence="2" id="KW-0678">Repressor</keyword>
<keyword evidence="5" id="KW-0804">Transcription</keyword>
<dbReference type="SUPFAM" id="SSF46689">
    <property type="entry name" value="Homeodomain-like"/>
    <property type="match status" value="1"/>
</dbReference>
<dbReference type="CDD" id="cd12202">
    <property type="entry name" value="CASP8AP2"/>
    <property type="match status" value="1"/>
</dbReference>
<feature type="compositionally biased region" description="Basic and acidic residues" evidence="8">
    <location>
        <begin position="863"/>
        <end position="877"/>
    </location>
</feature>
<gene>
    <name evidence="9" type="ORF">AGOR_G00034810</name>
</gene>
<feature type="compositionally biased region" description="Low complexity" evidence="8">
    <location>
        <begin position="368"/>
        <end position="385"/>
    </location>
</feature>
<evidence type="ECO:0000256" key="2">
    <source>
        <dbReference type="ARBA" id="ARBA00022491"/>
    </source>
</evidence>
<feature type="compositionally biased region" description="Basic residues" evidence="8">
    <location>
        <begin position="563"/>
        <end position="576"/>
    </location>
</feature>
<evidence type="ECO:0000256" key="6">
    <source>
        <dbReference type="ARBA" id="ARBA00023242"/>
    </source>
</evidence>
<evidence type="ECO:0008006" key="11">
    <source>
        <dbReference type="Google" id="ProtNLM"/>
    </source>
</evidence>
<evidence type="ECO:0000256" key="7">
    <source>
        <dbReference type="PROSITE-ProRule" id="PRU00810"/>
    </source>
</evidence>
<feature type="region of interest" description="Disordered" evidence="8">
    <location>
        <begin position="274"/>
        <end position="599"/>
    </location>
</feature>
<evidence type="ECO:0000313" key="10">
    <source>
        <dbReference type="Proteomes" id="UP000829720"/>
    </source>
</evidence>
<feature type="compositionally biased region" description="Low complexity" evidence="8">
    <location>
        <begin position="447"/>
        <end position="462"/>
    </location>
</feature>
<keyword evidence="3" id="KW-0597">Phosphoprotein</keyword>
<feature type="compositionally biased region" description="Basic residues" evidence="8">
    <location>
        <begin position="824"/>
        <end position="847"/>
    </location>
</feature>
<dbReference type="Gene3D" id="1.10.10.60">
    <property type="entry name" value="Homeodomain-like"/>
    <property type="match status" value="1"/>
</dbReference>
<accession>A0A8T3E0D8</accession>
<name>A0A8T3E0D8_9TELE</name>
<comment type="caution">
    <text evidence="9">The sequence shown here is derived from an EMBL/GenBank/DDBJ whole genome shotgun (WGS) entry which is preliminary data.</text>
</comment>
<proteinExistence type="predicted"/>
<dbReference type="InterPro" id="IPR052435">
    <property type="entry name" value="YY1-Transcr_Regul"/>
</dbReference>
<feature type="compositionally biased region" description="Basic and acidic residues" evidence="8">
    <location>
        <begin position="420"/>
        <end position="438"/>
    </location>
</feature>
<evidence type="ECO:0000256" key="3">
    <source>
        <dbReference type="ARBA" id="ARBA00022553"/>
    </source>
</evidence>
<comment type="subcellular location">
    <subcellularLocation>
        <location evidence="1 7">Nucleus</location>
    </subcellularLocation>
</comment>
<feature type="compositionally biased region" description="Basic and acidic residues" evidence="8">
    <location>
        <begin position="783"/>
        <end position="797"/>
    </location>
</feature>
<feature type="region of interest" description="Disordered" evidence="8">
    <location>
        <begin position="175"/>
        <end position="194"/>
    </location>
</feature>
<keyword evidence="10" id="KW-1185">Reference proteome</keyword>
<feature type="compositionally biased region" description="Basic and acidic residues" evidence="8">
    <location>
        <begin position="547"/>
        <end position="559"/>
    </location>
</feature>
<dbReference type="InterPro" id="IPR049257">
    <property type="entry name" value="Gon4l/CASP8AP2_myb-like"/>
</dbReference>
<dbReference type="EMBL" id="JAERUA010000003">
    <property type="protein sequence ID" value="KAI1901474.1"/>
    <property type="molecule type" value="Genomic_DNA"/>
</dbReference>
<dbReference type="Proteomes" id="UP000829720">
    <property type="component" value="Unassembled WGS sequence"/>
</dbReference>
<protein>
    <recommendedName>
        <fullName evidence="11">GON-4-like protein</fullName>
    </recommendedName>
</protein>
<evidence type="ECO:0000256" key="4">
    <source>
        <dbReference type="ARBA" id="ARBA00023015"/>
    </source>
</evidence>
<keyword evidence="4" id="KW-0805">Transcription regulation</keyword>
<feature type="compositionally biased region" description="Polar residues" evidence="8">
    <location>
        <begin position="485"/>
        <end position="509"/>
    </location>
</feature>
<dbReference type="GO" id="GO:0003712">
    <property type="term" value="F:transcription coregulator activity"/>
    <property type="evidence" value="ECO:0007669"/>
    <property type="project" value="TreeGrafter"/>
</dbReference>
<dbReference type="Pfam" id="PF02671">
    <property type="entry name" value="PAH"/>
    <property type="match status" value="1"/>
</dbReference>
<dbReference type="OrthoDB" id="6257037at2759"/>
<dbReference type="Gene3D" id="1.20.1160.11">
    <property type="entry name" value="Paired amphipathic helix"/>
    <property type="match status" value="1"/>
</dbReference>
<feature type="region of interest" description="Disordered" evidence="8">
    <location>
        <begin position="1"/>
        <end position="39"/>
    </location>
</feature>
<feature type="compositionally biased region" description="Acidic residues" evidence="8">
    <location>
        <begin position="342"/>
        <end position="364"/>
    </location>
</feature>
<organism evidence="9 10">
    <name type="scientific">Albula goreensis</name>
    <dbReference type="NCBI Taxonomy" id="1534307"/>
    <lineage>
        <taxon>Eukaryota</taxon>
        <taxon>Metazoa</taxon>
        <taxon>Chordata</taxon>
        <taxon>Craniata</taxon>
        <taxon>Vertebrata</taxon>
        <taxon>Euteleostomi</taxon>
        <taxon>Actinopterygii</taxon>
        <taxon>Neopterygii</taxon>
        <taxon>Teleostei</taxon>
        <taxon>Albuliformes</taxon>
        <taxon>Albulidae</taxon>
        <taxon>Albula</taxon>
    </lineage>
</organism>
<dbReference type="SUPFAM" id="SSF47762">
    <property type="entry name" value="PAH2 domain"/>
    <property type="match status" value="2"/>
</dbReference>
<keyword evidence="6 7" id="KW-0539">Nucleus</keyword>
<sequence length="988" mass="106695">MGQTIQACAENSTQPVSSRKFLPIKPAPPKPPPPPPKPLQVLTISAGGAVSMLELERGAKTMDKPGAVHHGLPATVIINMASPLATTVICPARVSEGLARPQGAVSRPSTTFAQPRNLGRPLLPAPPKQNPSENGPPICPKSATRTNSKPESLSNAKTPLILRSPEQVISSVDKLSKEGRTEQSSSPQKLSAPVGLSAQAPVALSNGSGEAVELRVLQNHLPAISHALAPAPAGGPKSLLLRSTSEGGSHLIFVPQNCVIAETTLPNITAVAQIERPSPGHVGGSQQGTARHPRKGSAMSPKPDLQNEAKPVEETAPRLSSVNPTSRKEKIGQGEGFQGLEEGGEDEEEEGQYGGDEEEEEEVGDLGGSPLALSESSESPVSSPGTLQRMEEEEGEGWSGLLASTPQHSPQGGEPGQRGQEWRRTKEEGLTDNIKDGEEDKEEEEVMSLASEESELSVPELQETMEKLSMLASEGMSFGEGDKNGPNSPNSPGSILSHASPNSSVSQNPKETEGLCEGEEPMLREGGSYKSAGRGVSSRGRRRGAGRGRDQSEVKRDGSGCRLRQRLTHRGRKKQGRQGMSKPTPPLNEEDAQDSDRAMESQDMAFAQAYLRRVCAAVWEAPGKVDEFLRVLYEFQQGGDRSSLVGLFGQLKSLLKDWPELLQDFAAFLQPEQARECGLLVEQQAFERSRRFLRQLEMSFEESPAHFQRIVHALQEGPSLTPAGLREMKSQIASLLKNHTHLQTEFWEFFDDITAFSQSVCPEGVAPSGATASQRPRRGARRRLNEVTHPVSEEGKESQNLGTPKKEEGPVCDWSVGGKDRPYRGSKRAAKPRRVSRKNGSLSRRKRGELLSPGSSTLPPGLHPEKRVGRRGEERRKGGNGVNIPHPASQPNSVNSSPDPPVCAQNVSLMPTGEKVILWTREADRMILTACQQKGAKHSTFKTVSTQLGNKTANEVSLRFQELMRLFHTTSRPAHDADHQATSDDDPD</sequence>
<dbReference type="InterPro" id="IPR036600">
    <property type="entry name" value="PAH_sf"/>
</dbReference>
<feature type="compositionally biased region" description="Polar residues" evidence="8">
    <location>
        <begin position="1"/>
        <end position="17"/>
    </location>
</feature>
<dbReference type="InterPro" id="IPR003822">
    <property type="entry name" value="PAH"/>
</dbReference>
<feature type="region of interest" description="Disordered" evidence="8">
    <location>
        <begin position="764"/>
        <end position="906"/>
    </location>
</feature>
<feature type="compositionally biased region" description="Basic and acidic residues" evidence="8">
    <location>
        <begin position="305"/>
        <end position="316"/>
    </location>
</feature>
<dbReference type="FunFam" id="1.10.10.60:FF:000191">
    <property type="entry name" value="GON-4-like protein isoform X1"/>
    <property type="match status" value="1"/>
</dbReference>
<dbReference type="PANTHER" id="PTHR16088:SF3">
    <property type="entry name" value="GON-4-LIKE PROTEIN"/>
    <property type="match status" value="1"/>
</dbReference>
<dbReference type="AlphaFoldDB" id="A0A8T3E0D8"/>
<evidence type="ECO:0000256" key="5">
    <source>
        <dbReference type="ARBA" id="ARBA00023163"/>
    </source>
</evidence>